<dbReference type="Pfam" id="PF10947">
    <property type="entry name" value="DUF2628"/>
    <property type="match status" value="1"/>
</dbReference>
<feature type="transmembrane region" description="Helical" evidence="1">
    <location>
        <begin position="49"/>
        <end position="69"/>
    </location>
</feature>
<evidence type="ECO:0000313" key="3">
    <source>
        <dbReference type="Proteomes" id="UP001229244"/>
    </source>
</evidence>
<dbReference type="Proteomes" id="UP001229244">
    <property type="component" value="Unassembled WGS sequence"/>
</dbReference>
<keyword evidence="1" id="KW-1133">Transmembrane helix</keyword>
<feature type="transmembrane region" description="Helical" evidence="1">
    <location>
        <begin position="25"/>
        <end position="44"/>
    </location>
</feature>
<dbReference type="EMBL" id="JAUSUL010000003">
    <property type="protein sequence ID" value="MDQ0316684.1"/>
    <property type="molecule type" value="Genomic_DNA"/>
</dbReference>
<feature type="transmembrane region" description="Helical" evidence="1">
    <location>
        <begin position="75"/>
        <end position="92"/>
    </location>
</feature>
<dbReference type="InterPro" id="IPR024399">
    <property type="entry name" value="DUF2628"/>
</dbReference>
<protein>
    <recommendedName>
        <fullName evidence="4">DUF2628 domain-containing protein</fullName>
    </recommendedName>
</protein>
<reference evidence="2" key="1">
    <citation type="submission" date="2023-07" db="EMBL/GenBank/DDBJ databases">
        <title>Genomic Encyclopedia of Type Strains, Phase IV (KMG-IV): sequencing the most valuable type-strain genomes for metagenomic binning, comparative biology and taxonomic classification.</title>
        <authorList>
            <person name="Goeker M."/>
        </authorList>
    </citation>
    <scope>NUCLEOTIDE SEQUENCE</scope>
    <source>
        <strain evidence="2">DSM 21202</strain>
    </source>
</reference>
<comment type="caution">
    <text evidence="2">The sequence shown here is derived from an EMBL/GenBank/DDBJ whole genome shotgun (WGS) entry which is preliminary data.</text>
</comment>
<keyword evidence="1" id="KW-0812">Transmembrane</keyword>
<evidence type="ECO:0000256" key="1">
    <source>
        <dbReference type="SAM" id="Phobius"/>
    </source>
</evidence>
<gene>
    <name evidence="2" type="ORF">J2S73_003160</name>
</gene>
<organism evidence="2 3">
    <name type="scientific">Amorphus orientalis</name>
    <dbReference type="NCBI Taxonomy" id="649198"/>
    <lineage>
        <taxon>Bacteria</taxon>
        <taxon>Pseudomonadati</taxon>
        <taxon>Pseudomonadota</taxon>
        <taxon>Alphaproteobacteria</taxon>
        <taxon>Hyphomicrobiales</taxon>
        <taxon>Amorphaceae</taxon>
        <taxon>Amorphus</taxon>
    </lineage>
</organism>
<keyword evidence="1" id="KW-0472">Membrane</keyword>
<proteinExistence type="predicted"/>
<dbReference type="RefSeq" id="WP_306886566.1">
    <property type="nucleotide sequence ID" value="NZ_JAUSUL010000003.1"/>
</dbReference>
<keyword evidence="3" id="KW-1185">Reference proteome</keyword>
<evidence type="ECO:0000313" key="2">
    <source>
        <dbReference type="EMBL" id="MDQ0316684.1"/>
    </source>
</evidence>
<evidence type="ECO:0008006" key="4">
    <source>
        <dbReference type="Google" id="ProtNLM"/>
    </source>
</evidence>
<dbReference type="AlphaFoldDB" id="A0AAE3VQW8"/>
<accession>A0AAE3VQW8</accession>
<sequence>MAVYTVLLPPPSNKDGAPSPLERAVFVREGFAWLALFFPVLWLLFHRMWLLLILFVAVTVGVELAASLIGGPVPGVFGFAIAVLFAFEANGLRRWALVQRGYELAGIVAGSNRTECERRFFAEVQEPVSASVIDPAPTSPRRSVLVVPPRGDPGVLGLFPQKGTSS</sequence>
<name>A0AAE3VQW8_9HYPH</name>